<protein>
    <recommendedName>
        <fullName evidence="1">DDE-1 domain-containing protein</fullName>
    </recommendedName>
</protein>
<dbReference type="Proteomes" id="UP000828390">
    <property type="component" value="Unassembled WGS sequence"/>
</dbReference>
<evidence type="ECO:0000259" key="1">
    <source>
        <dbReference type="Pfam" id="PF03184"/>
    </source>
</evidence>
<name>A0A9D4R9W8_DREPO</name>
<dbReference type="InterPro" id="IPR004875">
    <property type="entry name" value="DDE_SF_endonuclease_dom"/>
</dbReference>
<feature type="domain" description="DDE-1" evidence="1">
    <location>
        <begin position="1"/>
        <end position="52"/>
    </location>
</feature>
<dbReference type="Pfam" id="PF03184">
    <property type="entry name" value="DDE_1"/>
    <property type="match status" value="1"/>
</dbReference>
<reference evidence="2" key="1">
    <citation type="journal article" date="2019" name="bioRxiv">
        <title>The Genome of the Zebra Mussel, Dreissena polymorpha: A Resource for Invasive Species Research.</title>
        <authorList>
            <person name="McCartney M.A."/>
            <person name="Auch B."/>
            <person name="Kono T."/>
            <person name="Mallez S."/>
            <person name="Zhang Y."/>
            <person name="Obille A."/>
            <person name="Becker A."/>
            <person name="Abrahante J.E."/>
            <person name="Garbe J."/>
            <person name="Badalamenti J.P."/>
            <person name="Herman A."/>
            <person name="Mangelson H."/>
            <person name="Liachko I."/>
            <person name="Sullivan S."/>
            <person name="Sone E.D."/>
            <person name="Koren S."/>
            <person name="Silverstein K.A.T."/>
            <person name="Beckman K.B."/>
            <person name="Gohl D.M."/>
        </authorList>
    </citation>
    <scope>NUCLEOTIDE SEQUENCE</scope>
    <source>
        <strain evidence="2">Duluth1</strain>
        <tissue evidence="2">Whole animal</tissue>
    </source>
</reference>
<dbReference type="GO" id="GO:0003676">
    <property type="term" value="F:nucleic acid binding"/>
    <property type="evidence" value="ECO:0007669"/>
    <property type="project" value="InterPro"/>
</dbReference>
<reference evidence="2" key="2">
    <citation type="submission" date="2020-11" db="EMBL/GenBank/DDBJ databases">
        <authorList>
            <person name="McCartney M.A."/>
            <person name="Auch B."/>
            <person name="Kono T."/>
            <person name="Mallez S."/>
            <person name="Becker A."/>
            <person name="Gohl D.M."/>
            <person name="Silverstein K.A.T."/>
            <person name="Koren S."/>
            <person name="Bechman K.B."/>
            <person name="Herman A."/>
            <person name="Abrahante J.E."/>
            <person name="Garbe J."/>
        </authorList>
    </citation>
    <scope>NUCLEOTIDE SEQUENCE</scope>
    <source>
        <strain evidence="2">Duluth1</strain>
        <tissue evidence="2">Whole animal</tissue>
    </source>
</reference>
<proteinExistence type="predicted"/>
<sequence length="56" mass="6477">MVVVKSKTKKALNAFNVAEDPIGTKWTYQTKGWMEESLGVIWFQLVFIPHIGERRP</sequence>
<keyword evidence="3" id="KW-1185">Reference proteome</keyword>
<gene>
    <name evidence="2" type="ORF">DPMN_023422</name>
</gene>
<evidence type="ECO:0000313" key="2">
    <source>
        <dbReference type="EMBL" id="KAH3860521.1"/>
    </source>
</evidence>
<dbReference type="AlphaFoldDB" id="A0A9D4R9W8"/>
<organism evidence="2 3">
    <name type="scientific">Dreissena polymorpha</name>
    <name type="common">Zebra mussel</name>
    <name type="synonym">Mytilus polymorpha</name>
    <dbReference type="NCBI Taxonomy" id="45954"/>
    <lineage>
        <taxon>Eukaryota</taxon>
        <taxon>Metazoa</taxon>
        <taxon>Spiralia</taxon>
        <taxon>Lophotrochozoa</taxon>
        <taxon>Mollusca</taxon>
        <taxon>Bivalvia</taxon>
        <taxon>Autobranchia</taxon>
        <taxon>Heteroconchia</taxon>
        <taxon>Euheterodonta</taxon>
        <taxon>Imparidentia</taxon>
        <taxon>Neoheterodontei</taxon>
        <taxon>Myida</taxon>
        <taxon>Dreissenoidea</taxon>
        <taxon>Dreissenidae</taxon>
        <taxon>Dreissena</taxon>
    </lineage>
</organism>
<accession>A0A9D4R9W8</accession>
<comment type="caution">
    <text evidence="2">The sequence shown here is derived from an EMBL/GenBank/DDBJ whole genome shotgun (WGS) entry which is preliminary data.</text>
</comment>
<evidence type="ECO:0000313" key="3">
    <source>
        <dbReference type="Proteomes" id="UP000828390"/>
    </source>
</evidence>
<dbReference type="EMBL" id="JAIWYP010000002">
    <property type="protein sequence ID" value="KAH3860521.1"/>
    <property type="molecule type" value="Genomic_DNA"/>
</dbReference>